<evidence type="ECO:0000256" key="1">
    <source>
        <dbReference type="SAM" id="MobiDB-lite"/>
    </source>
</evidence>
<dbReference type="PANTHER" id="PTHR34846:SF5">
    <property type="entry name" value="CARBOXYMUCONOLACTONE DECARBOXYLASE-LIKE DOMAIN-CONTAINING PROTEIN"/>
    <property type="match status" value="1"/>
</dbReference>
<dbReference type="Gene3D" id="1.20.1290.10">
    <property type="entry name" value="AhpD-like"/>
    <property type="match status" value="1"/>
</dbReference>
<dbReference type="Proteomes" id="UP000032160">
    <property type="component" value="Chromosome I"/>
</dbReference>
<dbReference type="OrthoDB" id="4704294at2"/>
<protein>
    <recommendedName>
        <fullName evidence="4">Carboxymuconolactone decarboxylase-like domain-containing protein</fullName>
    </recommendedName>
</protein>
<sequence length="188" mass="21130">MAQHTHGPRIAAAQPPHDPDIQKRLDAVMPDGVPPLTLFTTLARNPRVFERMMSGGLLDKGTLSLRQRELMIDRTTARCGAEYEWGVHMTFFGERVAITKAQSASIVRGTPQDSCWDTENDRLILRMADSLHDTNTIDDALWAELAAEFSEEQLIELVVLAGYYHTISFCCRAFNLDMEEFGARFEAA</sequence>
<dbReference type="InterPro" id="IPR029032">
    <property type="entry name" value="AhpD-like"/>
</dbReference>
<dbReference type="EMBL" id="HG966617">
    <property type="protein sequence ID" value="CDO58714.1"/>
    <property type="molecule type" value="Genomic_DNA"/>
</dbReference>
<organism evidence="2 3">
    <name type="scientific">Candidatus Phaeomarinibacter ectocarpi</name>
    <dbReference type="NCBI Taxonomy" id="1458461"/>
    <lineage>
        <taxon>Bacteria</taxon>
        <taxon>Pseudomonadati</taxon>
        <taxon>Pseudomonadota</taxon>
        <taxon>Alphaproteobacteria</taxon>
        <taxon>Hyphomicrobiales</taxon>
        <taxon>Parvibaculaceae</taxon>
        <taxon>Candidatus Phaeomarinibacter</taxon>
    </lineage>
</organism>
<dbReference type="KEGG" id="pect:BN1012_Phect500"/>
<dbReference type="AlphaFoldDB" id="X5MDS4"/>
<dbReference type="SUPFAM" id="SSF69118">
    <property type="entry name" value="AhpD-like"/>
    <property type="match status" value="1"/>
</dbReference>
<dbReference type="PATRIC" id="fig|1458461.3.peg.499"/>
<dbReference type="HOGENOM" id="CLU_082760_2_1_5"/>
<reference evidence="2 3" key="1">
    <citation type="journal article" date="2014" name="Front. Genet.">
        <title>Genome and metabolic network of "Candidatus Phaeomarinobacter ectocarpi" Ec32, a new candidate genus of Alphaproteobacteria frequently associated with brown algae.</title>
        <authorList>
            <person name="Dittami S.M."/>
            <person name="Barbeyron T."/>
            <person name="Boyen C."/>
            <person name="Cambefort J."/>
            <person name="Collet G."/>
            <person name="Delage L."/>
            <person name="Gobet A."/>
            <person name="Groisillier A."/>
            <person name="Leblanc C."/>
            <person name="Michel G."/>
            <person name="Scornet D."/>
            <person name="Siegel A."/>
            <person name="Tapia J.E."/>
            <person name="Tonon T."/>
        </authorList>
    </citation>
    <scope>NUCLEOTIDE SEQUENCE [LARGE SCALE GENOMIC DNA]</scope>
    <source>
        <strain evidence="2 3">Ec32</strain>
    </source>
</reference>
<name>X5MDS4_9HYPH</name>
<accession>X5MDS4</accession>
<gene>
    <name evidence="2" type="ORF">BN1012_Phect500</name>
</gene>
<dbReference type="STRING" id="1458461.BN1012_Phect500"/>
<evidence type="ECO:0000313" key="2">
    <source>
        <dbReference type="EMBL" id="CDO58714.1"/>
    </source>
</evidence>
<keyword evidence="3" id="KW-1185">Reference proteome</keyword>
<dbReference type="RefSeq" id="WP_043949593.1">
    <property type="nucleotide sequence ID" value="NZ_HG966617.1"/>
</dbReference>
<feature type="region of interest" description="Disordered" evidence="1">
    <location>
        <begin position="1"/>
        <end position="22"/>
    </location>
</feature>
<evidence type="ECO:0000313" key="3">
    <source>
        <dbReference type="Proteomes" id="UP000032160"/>
    </source>
</evidence>
<proteinExistence type="predicted"/>
<dbReference type="PANTHER" id="PTHR34846">
    <property type="entry name" value="4-CARBOXYMUCONOLACTONE DECARBOXYLASE FAMILY PROTEIN (AFU_ORTHOLOGUE AFUA_6G11590)"/>
    <property type="match status" value="1"/>
</dbReference>
<evidence type="ECO:0008006" key="4">
    <source>
        <dbReference type="Google" id="ProtNLM"/>
    </source>
</evidence>